<dbReference type="EMBL" id="CM042013">
    <property type="protein sequence ID" value="KAI3739291.1"/>
    <property type="molecule type" value="Genomic_DNA"/>
</dbReference>
<gene>
    <name evidence="1" type="ORF">L2E82_29694</name>
</gene>
<keyword evidence="2" id="KW-1185">Reference proteome</keyword>
<evidence type="ECO:0000313" key="1">
    <source>
        <dbReference type="EMBL" id="KAI3739291.1"/>
    </source>
</evidence>
<reference evidence="1 2" key="2">
    <citation type="journal article" date="2022" name="Mol. Ecol. Resour.">
        <title>The genomes of chicory, endive, great burdock and yacon provide insights into Asteraceae paleo-polyploidization history and plant inulin production.</title>
        <authorList>
            <person name="Fan W."/>
            <person name="Wang S."/>
            <person name="Wang H."/>
            <person name="Wang A."/>
            <person name="Jiang F."/>
            <person name="Liu H."/>
            <person name="Zhao H."/>
            <person name="Xu D."/>
            <person name="Zhang Y."/>
        </authorList>
    </citation>
    <scope>NUCLEOTIDE SEQUENCE [LARGE SCALE GENOMIC DNA]</scope>
    <source>
        <strain evidence="2">cv. Punajuju</strain>
        <tissue evidence="1">Leaves</tissue>
    </source>
</reference>
<organism evidence="1 2">
    <name type="scientific">Cichorium intybus</name>
    <name type="common">Chicory</name>
    <dbReference type="NCBI Taxonomy" id="13427"/>
    <lineage>
        <taxon>Eukaryota</taxon>
        <taxon>Viridiplantae</taxon>
        <taxon>Streptophyta</taxon>
        <taxon>Embryophyta</taxon>
        <taxon>Tracheophyta</taxon>
        <taxon>Spermatophyta</taxon>
        <taxon>Magnoliopsida</taxon>
        <taxon>eudicotyledons</taxon>
        <taxon>Gunneridae</taxon>
        <taxon>Pentapetalae</taxon>
        <taxon>asterids</taxon>
        <taxon>campanulids</taxon>
        <taxon>Asterales</taxon>
        <taxon>Asteraceae</taxon>
        <taxon>Cichorioideae</taxon>
        <taxon>Cichorieae</taxon>
        <taxon>Cichoriinae</taxon>
        <taxon>Cichorium</taxon>
    </lineage>
</organism>
<accession>A0ACB9CYF8</accession>
<evidence type="ECO:0000313" key="2">
    <source>
        <dbReference type="Proteomes" id="UP001055811"/>
    </source>
</evidence>
<protein>
    <submittedName>
        <fullName evidence="1">Uncharacterized protein</fullName>
    </submittedName>
</protein>
<proteinExistence type="predicted"/>
<name>A0ACB9CYF8_CICIN</name>
<sequence>MFSGRSGDELLISVISSNNFSLANKLVSRYKTFQSDEVLMAIAQNFPCEISIVAEYSDEFYNETLKNASDLMNEMTLCGHWVHRKLAQLFEGTLWIIYLFWRIRNMFVWLFFKHRVQLYQHALELLVEVNSKIQDLDDADSHRDFYTNPLHEAVRQNAYRMVERIVYDFPDAIWSANKDGHGIIENAVINRSEKVYNLLHQMSEHKNVYRTIRDSSGNNLLHLAGRLSPMHKLNHISGAALQIQRELQWFKSWVTYFDLVGT</sequence>
<reference evidence="2" key="1">
    <citation type="journal article" date="2022" name="Mol. Ecol. Resour.">
        <title>The genomes of chicory, endive, great burdock and yacon provide insights into Asteraceae palaeo-polyploidization history and plant inulin production.</title>
        <authorList>
            <person name="Fan W."/>
            <person name="Wang S."/>
            <person name="Wang H."/>
            <person name="Wang A."/>
            <person name="Jiang F."/>
            <person name="Liu H."/>
            <person name="Zhao H."/>
            <person name="Xu D."/>
            <person name="Zhang Y."/>
        </authorList>
    </citation>
    <scope>NUCLEOTIDE SEQUENCE [LARGE SCALE GENOMIC DNA]</scope>
    <source>
        <strain evidence="2">cv. Punajuju</strain>
    </source>
</reference>
<comment type="caution">
    <text evidence="1">The sequence shown here is derived from an EMBL/GenBank/DDBJ whole genome shotgun (WGS) entry which is preliminary data.</text>
</comment>
<dbReference type="Proteomes" id="UP001055811">
    <property type="component" value="Linkage Group LG05"/>
</dbReference>